<dbReference type="Proteomes" id="UP000316639">
    <property type="component" value="Unassembled WGS sequence"/>
</dbReference>
<evidence type="ECO:0000313" key="5">
    <source>
        <dbReference type="EMBL" id="TWP51835.1"/>
    </source>
</evidence>
<comment type="caution">
    <text evidence="5">The sequence shown here is derived from an EMBL/GenBank/DDBJ whole genome shotgun (WGS) entry which is preliminary data.</text>
</comment>
<evidence type="ECO:0000256" key="3">
    <source>
        <dbReference type="ARBA" id="ARBA00023163"/>
    </source>
</evidence>
<dbReference type="PROSITE" id="PS50043">
    <property type="entry name" value="HTH_LUXR_2"/>
    <property type="match status" value="1"/>
</dbReference>
<dbReference type="InterPro" id="IPR016032">
    <property type="entry name" value="Sig_transdc_resp-reg_C-effctor"/>
</dbReference>
<dbReference type="PRINTS" id="PR00038">
    <property type="entry name" value="HTHLUXR"/>
</dbReference>
<evidence type="ECO:0000313" key="6">
    <source>
        <dbReference type="Proteomes" id="UP000316639"/>
    </source>
</evidence>
<dbReference type="InterPro" id="IPR000792">
    <property type="entry name" value="Tscrpt_reg_LuxR_C"/>
</dbReference>
<dbReference type="AlphaFoldDB" id="A0A563EVV5"/>
<dbReference type="CDD" id="cd06170">
    <property type="entry name" value="LuxR_C_like"/>
    <property type="match status" value="1"/>
</dbReference>
<protein>
    <submittedName>
        <fullName evidence="5">Helix-turn-helix transcriptional regulator</fullName>
    </submittedName>
</protein>
<dbReference type="RefSeq" id="WP_146351659.1">
    <property type="nucleotide sequence ID" value="NZ_VOBR01000007.1"/>
</dbReference>
<feature type="domain" description="HTH luxR-type" evidence="4">
    <location>
        <begin position="50"/>
        <end position="115"/>
    </location>
</feature>
<keyword evidence="1" id="KW-0805">Transcription regulation</keyword>
<evidence type="ECO:0000259" key="4">
    <source>
        <dbReference type="PROSITE" id="PS50043"/>
    </source>
</evidence>
<evidence type="ECO:0000256" key="2">
    <source>
        <dbReference type="ARBA" id="ARBA00023125"/>
    </source>
</evidence>
<dbReference type="Gene3D" id="1.10.10.10">
    <property type="entry name" value="Winged helix-like DNA-binding domain superfamily/Winged helix DNA-binding domain"/>
    <property type="match status" value="1"/>
</dbReference>
<proteinExistence type="predicted"/>
<accession>A0A563EVV5</accession>
<dbReference type="EMBL" id="VOBR01000007">
    <property type="protein sequence ID" value="TWP51835.1"/>
    <property type="molecule type" value="Genomic_DNA"/>
</dbReference>
<sequence>MDPQGVMEDDRVRALLRALVRRVHELGPSGGVPLLDTEELGVRCLLLPMNPEPVDVLSPREREIARMVGLGHTNKMIAAVLEISLYTVSTHLRRIFAKLDVSTRAAMVAVLSDNHGLPKSG</sequence>
<dbReference type="PANTHER" id="PTHR44688:SF16">
    <property type="entry name" value="DNA-BINDING TRANSCRIPTIONAL ACTIVATOR DEVR_DOSR"/>
    <property type="match status" value="1"/>
</dbReference>
<dbReference type="SMART" id="SM00421">
    <property type="entry name" value="HTH_LUXR"/>
    <property type="match status" value="1"/>
</dbReference>
<reference evidence="5 6" key="1">
    <citation type="submission" date="2019-07" db="EMBL/GenBank/DDBJ databases">
        <title>Lentzea xizangensis sp. nov., isolated from Qinghai-Tibetan Plateau Soils.</title>
        <authorList>
            <person name="Huang J."/>
        </authorList>
    </citation>
    <scope>NUCLEOTIDE SEQUENCE [LARGE SCALE GENOMIC DNA]</scope>
    <source>
        <strain evidence="5 6">FXJ1.1311</strain>
    </source>
</reference>
<gene>
    <name evidence="5" type="ORF">FKR81_13365</name>
</gene>
<keyword evidence="3" id="KW-0804">Transcription</keyword>
<keyword evidence="6" id="KW-1185">Reference proteome</keyword>
<dbReference type="GO" id="GO:0006355">
    <property type="term" value="P:regulation of DNA-templated transcription"/>
    <property type="evidence" value="ECO:0007669"/>
    <property type="project" value="InterPro"/>
</dbReference>
<dbReference type="SUPFAM" id="SSF46894">
    <property type="entry name" value="C-terminal effector domain of the bipartite response regulators"/>
    <property type="match status" value="1"/>
</dbReference>
<name>A0A563EVV5_9PSEU</name>
<dbReference type="InterPro" id="IPR036388">
    <property type="entry name" value="WH-like_DNA-bd_sf"/>
</dbReference>
<dbReference type="GO" id="GO:0003677">
    <property type="term" value="F:DNA binding"/>
    <property type="evidence" value="ECO:0007669"/>
    <property type="project" value="UniProtKB-KW"/>
</dbReference>
<dbReference type="PANTHER" id="PTHR44688">
    <property type="entry name" value="DNA-BINDING TRANSCRIPTIONAL ACTIVATOR DEVR_DOSR"/>
    <property type="match status" value="1"/>
</dbReference>
<dbReference type="OrthoDB" id="7053960at2"/>
<evidence type="ECO:0000256" key="1">
    <source>
        <dbReference type="ARBA" id="ARBA00023015"/>
    </source>
</evidence>
<dbReference type="Pfam" id="PF00196">
    <property type="entry name" value="GerE"/>
    <property type="match status" value="1"/>
</dbReference>
<organism evidence="5 6">
    <name type="scientific">Lentzea tibetensis</name>
    <dbReference type="NCBI Taxonomy" id="2591470"/>
    <lineage>
        <taxon>Bacteria</taxon>
        <taxon>Bacillati</taxon>
        <taxon>Actinomycetota</taxon>
        <taxon>Actinomycetes</taxon>
        <taxon>Pseudonocardiales</taxon>
        <taxon>Pseudonocardiaceae</taxon>
        <taxon>Lentzea</taxon>
    </lineage>
</organism>
<dbReference type="PROSITE" id="PS00622">
    <property type="entry name" value="HTH_LUXR_1"/>
    <property type="match status" value="1"/>
</dbReference>
<keyword evidence="2" id="KW-0238">DNA-binding</keyword>